<evidence type="ECO:0000313" key="2">
    <source>
        <dbReference type="Proteomes" id="UP000578697"/>
    </source>
</evidence>
<organism evidence="1 2">
    <name type="scientific">Treponema rectale</name>
    <dbReference type="NCBI Taxonomy" id="744512"/>
    <lineage>
        <taxon>Bacteria</taxon>
        <taxon>Pseudomonadati</taxon>
        <taxon>Spirochaetota</taxon>
        <taxon>Spirochaetia</taxon>
        <taxon>Spirochaetales</taxon>
        <taxon>Treponemataceae</taxon>
        <taxon>Treponema</taxon>
    </lineage>
</organism>
<comment type="caution">
    <text evidence="1">The sequence shown here is derived from an EMBL/GenBank/DDBJ whole genome shotgun (WGS) entry which is preliminary data.</text>
</comment>
<reference evidence="1 2" key="1">
    <citation type="submission" date="2020-08" db="EMBL/GenBank/DDBJ databases">
        <title>Genomic Encyclopedia of Type Strains, Phase IV (KMG-IV): sequencing the most valuable type-strain genomes for metagenomic binning, comparative biology and taxonomic classification.</title>
        <authorList>
            <person name="Goeker M."/>
        </authorList>
    </citation>
    <scope>NUCLEOTIDE SEQUENCE [LARGE SCALE GENOMIC DNA]</scope>
    <source>
        <strain evidence="1 2">DSM 103679</strain>
    </source>
</reference>
<proteinExistence type="predicted"/>
<dbReference type="Gene3D" id="3.40.50.1820">
    <property type="entry name" value="alpha/beta hydrolase"/>
    <property type="match status" value="1"/>
</dbReference>
<dbReference type="EMBL" id="JACHFR010000004">
    <property type="protein sequence ID" value="MBB5219800.1"/>
    <property type="molecule type" value="Genomic_DNA"/>
</dbReference>
<gene>
    <name evidence="1" type="ORF">HNP77_002189</name>
</gene>
<dbReference type="AlphaFoldDB" id="A0A840SGE5"/>
<evidence type="ECO:0008006" key="3">
    <source>
        <dbReference type="Google" id="ProtNLM"/>
    </source>
</evidence>
<keyword evidence="2" id="KW-1185">Reference proteome</keyword>
<dbReference type="RefSeq" id="WP_184653276.1">
    <property type="nucleotide sequence ID" value="NZ_JACHFR010000004.1"/>
</dbReference>
<dbReference type="SUPFAM" id="SSF53474">
    <property type="entry name" value="alpha/beta-Hydrolases"/>
    <property type="match status" value="1"/>
</dbReference>
<accession>A0A840SGE5</accession>
<protein>
    <recommendedName>
        <fullName evidence="3">Esterase</fullName>
    </recommendedName>
</protein>
<name>A0A840SGE5_9SPIR</name>
<evidence type="ECO:0000313" key="1">
    <source>
        <dbReference type="EMBL" id="MBB5219800.1"/>
    </source>
</evidence>
<dbReference type="InterPro" id="IPR029058">
    <property type="entry name" value="AB_hydrolase_fold"/>
</dbReference>
<sequence>MREKIEFEIEGKKISIFGTENADFPLVILNTYGDEGEEVWNECHKLKCPPFSLASISNLDWNKDLSPWESPALYKKEEAFSGGADAYLLLLTEKIIPAICDSLVIKPSYVALAGYSLAGLFSIYSAYNAEVFARIASVSGSLWFPDFEDYVKFHEFLKMPDCVYLSLGDTELKAKNKVLSTVQDKTASLFELYKSKNIPVIFDLNKGNHFTEPALRTAKGIKWILEQ</sequence>
<dbReference type="InterPro" id="IPR000801">
    <property type="entry name" value="Esterase-like"/>
</dbReference>
<dbReference type="Proteomes" id="UP000578697">
    <property type="component" value="Unassembled WGS sequence"/>
</dbReference>
<dbReference type="Pfam" id="PF00756">
    <property type="entry name" value="Esterase"/>
    <property type="match status" value="1"/>
</dbReference>